<dbReference type="SMART" id="SM00364">
    <property type="entry name" value="LRR_BAC"/>
    <property type="match status" value="4"/>
</dbReference>
<accession>A0A9W7CCD3</accession>
<reference evidence="5" key="1">
    <citation type="submission" date="2022-07" db="EMBL/GenBank/DDBJ databases">
        <title>Genome analysis of Parmales, a sister group of diatoms, reveals the evolutionary specialization of diatoms from phago-mixotrophs to photoautotrophs.</title>
        <authorList>
            <person name="Ban H."/>
            <person name="Sato S."/>
            <person name="Yoshikawa S."/>
            <person name="Kazumasa Y."/>
            <person name="Nakamura Y."/>
            <person name="Ichinomiya M."/>
            <person name="Saitoh K."/>
            <person name="Sato N."/>
            <person name="Blanc-Mathieu R."/>
            <person name="Endo H."/>
            <person name="Kuwata A."/>
            <person name="Ogata H."/>
        </authorList>
    </citation>
    <scope>NUCLEOTIDE SEQUENCE</scope>
</reference>
<dbReference type="EMBL" id="BRXZ01000019">
    <property type="protein sequence ID" value="GMI03178.1"/>
    <property type="molecule type" value="Genomic_DNA"/>
</dbReference>
<protein>
    <recommendedName>
        <fullName evidence="7">WW domain-containing protein</fullName>
    </recommendedName>
</protein>
<dbReference type="Proteomes" id="UP001165082">
    <property type="component" value="Unassembled WGS sequence"/>
</dbReference>
<organism evidence="5 6">
    <name type="scientific">Triparma retinervis</name>
    <dbReference type="NCBI Taxonomy" id="2557542"/>
    <lineage>
        <taxon>Eukaryota</taxon>
        <taxon>Sar</taxon>
        <taxon>Stramenopiles</taxon>
        <taxon>Ochrophyta</taxon>
        <taxon>Bolidophyceae</taxon>
        <taxon>Parmales</taxon>
        <taxon>Triparmaceae</taxon>
        <taxon>Triparma</taxon>
    </lineage>
</organism>
<dbReference type="PANTHER" id="PTHR48051:SF1">
    <property type="entry name" value="RAS SUPPRESSOR PROTEIN 1"/>
    <property type="match status" value="1"/>
</dbReference>
<dbReference type="OrthoDB" id="5985090at2759"/>
<feature type="region of interest" description="Disordered" evidence="4">
    <location>
        <begin position="1046"/>
        <end position="1066"/>
    </location>
</feature>
<dbReference type="AlphaFoldDB" id="A0A9W7CCD3"/>
<feature type="region of interest" description="Disordered" evidence="4">
    <location>
        <begin position="689"/>
        <end position="708"/>
    </location>
</feature>
<dbReference type="InterPro" id="IPR003591">
    <property type="entry name" value="Leu-rich_rpt_typical-subtyp"/>
</dbReference>
<dbReference type="InterPro" id="IPR001611">
    <property type="entry name" value="Leu-rich_rpt"/>
</dbReference>
<evidence type="ECO:0000256" key="2">
    <source>
        <dbReference type="ARBA" id="ARBA00022737"/>
    </source>
</evidence>
<evidence type="ECO:0000313" key="5">
    <source>
        <dbReference type="EMBL" id="GMI03178.1"/>
    </source>
</evidence>
<evidence type="ECO:0008006" key="7">
    <source>
        <dbReference type="Google" id="ProtNLM"/>
    </source>
</evidence>
<feature type="region of interest" description="Disordered" evidence="4">
    <location>
        <begin position="1205"/>
        <end position="1250"/>
    </location>
</feature>
<feature type="region of interest" description="Disordered" evidence="4">
    <location>
        <begin position="1082"/>
        <end position="1126"/>
    </location>
</feature>
<feature type="compositionally biased region" description="Basic and acidic residues" evidence="4">
    <location>
        <begin position="1101"/>
        <end position="1126"/>
    </location>
</feature>
<dbReference type="GO" id="GO:0005737">
    <property type="term" value="C:cytoplasm"/>
    <property type="evidence" value="ECO:0007669"/>
    <property type="project" value="TreeGrafter"/>
</dbReference>
<feature type="compositionally biased region" description="Basic and acidic residues" evidence="4">
    <location>
        <begin position="1221"/>
        <end position="1234"/>
    </location>
</feature>
<evidence type="ECO:0000313" key="6">
    <source>
        <dbReference type="Proteomes" id="UP001165082"/>
    </source>
</evidence>
<evidence type="ECO:0000256" key="4">
    <source>
        <dbReference type="SAM" id="MobiDB-lite"/>
    </source>
</evidence>
<comment type="caution">
    <text evidence="5">The sequence shown here is derived from an EMBL/GenBank/DDBJ whole genome shotgun (WGS) entry which is preliminary data.</text>
</comment>
<keyword evidence="2" id="KW-0677">Repeat</keyword>
<dbReference type="SMART" id="SM00369">
    <property type="entry name" value="LRR_TYP"/>
    <property type="match status" value="6"/>
</dbReference>
<dbReference type="SUPFAM" id="SSF52058">
    <property type="entry name" value="L domain-like"/>
    <property type="match status" value="1"/>
</dbReference>
<feature type="compositionally biased region" description="Gly residues" evidence="4">
    <location>
        <begin position="1050"/>
        <end position="1059"/>
    </location>
</feature>
<keyword evidence="3" id="KW-0175">Coiled coil</keyword>
<feature type="region of interest" description="Disordered" evidence="4">
    <location>
        <begin position="921"/>
        <end position="1001"/>
    </location>
</feature>
<feature type="coiled-coil region" evidence="3">
    <location>
        <begin position="743"/>
        <end position="770"/>
    </location>
</feature>
<dbReference type="Gene3D" id="3.80.10.10">
    <property type="entry name" value="Ribonuclease Inhibitor"/>
    <property type="match status" value="1"/>
</dbReference>
<gene>
    <name evidence="5" type="ORF">TrRE_jg8917</name>
</gene>
<dbReference type="Pfam" id="PF13855">
    <property type="entry name" value="LRR_8"/>
    <property type="match status" value="2"/>
</dbReference>
<evidence type="ECO:0000256" key="1">
    <source>
        <dbReference type="ARBA" id="ARBA00022614"/>
    </source>
</evidence>
<dbReference type="InterPro" id="IPR032675">
    <property type="entry name" value="LRR_dom_sf"/>
</dbReference>
<evidence type="ECO:0000256" key="3">
    <source>
        <dbReference type="SAM" id="Coils"/>
    </source>
</evidence>
<sequence>MAGPEAEKLSGTVTLDLNSDAHIKAAMAIQRLIKVRMATRRLRTRISQAMFTKKLDMEHGKWYYVAKKSGETTWDVPRGDIPMQPPPDEKMAALAKEKREIRMRKKKESEKRKFLIEQRKEEYRQEQIKFVNQAEQAERDRRDTLWSDAVEHGKMTGELNMSWQKLGDISERVYNFRRNTNRDLSMLRLVGHELEHLPPKLGSSCNMLISLSLTSNKLVEVDCVASLTKLTSLVLLRNKISKLPAGIGNLVGLKILELASNRLESLPATFGNLTNLKKLNLECNRLRRIPETLSRLTITTLNLNSNDLVNLPHCIASMPNLRSLSCNDNRMKYLPGDIGECKSLESLHVCNNRLMELPDGIGLVGKTLKHLWLDFNNLTALPMGFHKMEVIEELKLEGNVGMVFPTMDKIIQGPKAVVAWSEKRFSTGLFARQQSIVLTFQDMLKQVGKHCVGGEEHRGIFEPNVNFEIPGAQNKRLTKAELKKKEDAAKDGGKPELEDGGGELFYQYPEELFWDLFLPTLEEIWGDGESDTKGDIRSFPFPRKEAERVINSFQDPYGPIVYRSPTGWFRRCVCKKPDGSRNVCIPPKAGWMCERPVILVKMTITLERELEERNRVQSERRNVAEASEAAEKSSKEYLDTDEGKLMIMKMAEKRAHELQASEADSRFKGACELEFRRKRKRLEKAFKKKEAKVQKRRNESHDELEEKKEKLMEKGKELVGWAAEQNDIAIDKVLDELANLPEDEELNKLQDKYEKDLEKLIKDIEKKAKKGTLVERIVPKALLEFKNSMTKDHNEKLNELMVDLRRQYIERESYRARKKVKGEHQKLKKIMSSWTGLGMRDSYREWKKWTKHRVKQRRRDVRAKNRADRFQYEQEMANKDFATWNLDKWVRHWDEFNDLPYWVHGESQEATYDEPSIETYIPKGWEEPEPPACMRDEDTGVLLSPRSLRRKEADTPSEGSLPSTDESDLEWKEERGLGGDGDSSEDEKKDDAVSGMVPADGGGVMVAEIPVTVDERSVGFANSDEVKMGDGAIVNRPSISQGIIIRPLTGEGGAGGGSGRQWRGMKGETDAAMARVLARRKKQVRAKLKRQGQLGDEDGEDGKKSDVAKQLEAEAAEEAEKNRLPTEEEVMIMCGFDPAKQDEYTSKQMDAFAKKAIKMNKSLGRTANGGIGDLTAADGRSYGHYEPDFITGFFNKRAENKALKKRMAEERAKKYGGGFDGGDKNNKKEERQDQEPTGLGTVFSRQGNRE</sequence>
<name>A0A9W7CCD3_9STRA</name>
<proteinExistence type="predicted"/>
<feature type="compositionally biased region" description="Basic and acidic residues" evidence="4">
    <location>
        <begin position="691"/>
        <end position="708"/>
    </location>
</feature>
<dbReference type="InterPro" id="IPR050216">
    <property type="entry name" value="LRR_domain-containing"/>
</dbReference>
<keyword evidence="6" id="KW-1185">Reference proteome</keyword>
<keyword evidence="1" id="KW-0433">Leucine-rich repeat</keyword>
<dbReference type="PANTHER" id="PTHR48051">
    <property type="match status" value="1"/>
</dbReference>
<feature type="coiled-coil region" evidence="3">
    <location>
        <begin position="91"/>
        <end position="140"/>
    </location>
</feature>
<feature type="region of interest" description="Disordered" evidence="4">
    <location>
        <begin position="613"/>
        <end position="636"/>
    </location>
</feature>
<dbReference type="PROSITE" id="PS51450">
    <property type="entry name" value="LRR"/>
    <property type="match status" value="1"/>
</dbReference>